<organism evidence="2 3">
    <name type="scientific">Acorus calamus</name>
    <name type="common">Sweet flag</name>
    <dbReference type="NCBI Taxonomy" id="4465"/>
    <lineage>
        <taxon>Eukaryota</taxon>
        <taxon>Viridiplantae</taxon>
        <taxon>Streptophyta</taxon>
        <taxon>Embryophyta</taxon>
        <taxon>Tracheophyta</taxon>
        <taxon>Spermatophyta</taxon>
        <taxon>Magnoliopsida</taxon>
        <taxon>Liliopsida</taxon>
        <taxon>Acoraceae</taxon>
        <taxon>Acorus</taxon>
    </lineage>
</organism>
<sequence length="106" mass="12226">MEWFVTTYTREIRGIDDGLEDILDAVEQGFSKNQDRCHYVNEGMRATFKEHRNMERTSVQFRVWDSHGTNVMGLNKIWVVHNNTKGSGSERSYVEGSGSEGQKDHT</sequence>
<reference evidence="2" key="2">
    <citation type="submission" date="2023-06" db="EMBL/GenBank/DDBJ databases">
        <authorList>
            <person name="Ma L."/>
            <person name="Liu K.-W."/>
            <person name="Li Z."/>
            <person name="Hsiao Y.-Y."/>
            <person name="Qi Y."/>
            <person name="Fu T."/>
            <person name="Tang G."/>
            <person name="Zhang D."/>
            <person name="Sun W.-H."/>
            <person name="Liu D.-K."/>
            <person name="Li Y."/>
            <person name="Chen G.-Z."/>
            <person name="Liu X.-D."/>
            <person name="Liao X.-Y."/>
            <person name="Jiang Y.-T."/>
            <person name="Yu X."/>
            <person name="Hao Y."/>
            <person name="Huang J."/>
            <person name="Zhao X.-W."/>
            <person name="Ke S."/>
            <person name="Chen Y.-Y."/>
            <person name="Wu W.-L."/>
            <person name="Hsu J.-L."/>
            <person name="Lin Y.-F."/>
            <person name="Huang M.-D."/>
            <person name="Li C.-Y."/>
            <person name="Huang L."/>
            <person name="Wang Z.-W."/>
            <person name="Zhao X."/>
            <person name="Zhong W.-Y."/>
            <person name="Peng D.-H."/>
            <person name="Ahmad S."/>
            <person name="Lan S."/>
            <person name="Zhang J.-S."/>
            <person name="Tsai W.-C."/>
            <person name="Van De Peer Y."/>
            <person name="Liu Z.-J."/>
        </authorList>
    </citation>
    <scope>NUCLEOTIDE SEQUENCE</scope>
    <source>
        <strain evidence="2">CP</strain>
        <tissue evidence="2">Leaves</tissue>
    </source>
</reference>
<protein>
    <submittedName>
        <fullName evidence="2">Uncharacterized protein</fullName>
    </submittedName>
</protein>
<evidence type="ECO:0000313" key="3">
    <source>
        <dbReference type="Proteomes" id="UP001180020"/>
    </source>
</evidence>
<reference evidence="2" key="1">
    <citation type="journal article" date="2023" name="Nat. Commun.">
        <title>Diploid and tetraploid genomes of Acorus and the evolution of monocots.</title>
        <authorList>
            <person name="Ma L."/>
            <person name="Liu K.W."/>
            <person name="Li Z."/>
            <person name="Hsiao Y.Y."/>
            <person name="Qi Y."/>
            <person name="Fu T."/>
            <person name="Tang G.D."/>
            <person name="Zhang D."/>
            <person name="Sun W.H."/>
            <person name="Liu D.K."/>
            <person name="Li Y."/>
            <person name="Chen G.Z."/>
            <person name="Liu X.D."/>
            <person name="Liao X.Y."/>
            <person name="Jiang Y.T."/>
            <person name="Yu X."/>
            <person name="Hao Y."/>
            <person name="Huang J."/>
            <person name="Zhao X.W."/>
            <person name="Ke S."/>
            <person name="Chen Y.Y."/>
            <person name="Wu W.L."/>
            <person name="Hsu J.L."/>
            <person name="Lin Y.F."/>
            <person name="Huang M.D."/>
            <person name="Li C.Y."/>
            <person name="Huang L."/>
            <person name="Wang Z.W."/>
            <person name="Zhao X."/>
            <person name="Zhong W.Y."/>
            <person name="Peng D.H."/>
            <person name="Ahmad S."/>
            <person name="Lan S."/>
            <person name="Zhang J.S."/>
            <person name="Tsai W.C."/>
            <person name="Van de Peer Y."/>
            <person name="Liu Z.J."/>
        </authorList>
    </citation>
    <scope>NUCLEOTIDE SEQUENCE</scope>
    <source>
        <strain evidence="2">CP</strain>
    </source>
</reference>
<dbReference type="EMBL" id="JAUJYO010000009">
    <property type="protein sequence ID" value="KAK1308237.1"/>
    <property type="molecule type" value="Genomic_DNA"/>
</dbReference>
<name>A0AAV9E4V4_ACOCL</name>
<proteinExistence type="predicted"/>
<evidence type="ECO:0000313" key="2">
    <source>
        <dbReference type="EMBL" id="KAK1308237.1"/>
    </source>
</evidence>
<dbReference type="AlphaFoldDB" id="A0AAV9E4V4"/>
<dbReference type="Proteomes" id="UP001180020">
    <property type="component" value="Unassembled WGS sequence"/>
</dbReference>
<accession>A0AAV9E4V4</accession>
<gene>
    <name evidence="2" type="ORF">QJS10_CPA09g00220</name>
</gene>
<comment type="caution">
    <text evidence="2">The sequence shown here is derived from an EMBL/GenBank/DDBJ whole genome shotgun (WGS) entry which is preliminary data.</text>
</comment>
<evidence type="ECO:0000256" key="1">
    <source>
        <dbReference type="SAM" id="MobiDB-lite"/>
    </source>
</evidence>
<keyword evidence="3" id="KW-1185">Reference proteome</keyword>
<feature type="region of interest" description="Disordered" evidence="1">
    <location>
        <begin position="84"/>
        <end position="106"/>
    </location>
</feature>